<feature type="region of interest" description="Disordered" evidence="1">
    <location>
        <begin position="217"/>
        <end position="273"/>
    </location>
</feature>
<gene>
    <name evidence="2" type="ORF">TeGR_g10414</name>
</gene>
<evidence type="ECO:0000313" key="3">
    <source>
        <dbReference type="Proteomes" id="UP001165060"/>
    </source>
</evidence>
<proteinExistence type="predicted"/>
<organism evidence="2 3">
    <name type="scientific">Tetraparma gracilis</name>
    <dbReference type="NCBI Taxonomy" id="2962635"/>
    <lineage>
        <taxon>Eukaryota</taxon>
        <taxon>Sar</taxon>
        <taxon>Stramenopiles</taxon>
        <taxon>Ochrophyta</taxon>
        <taxon>Bolidophyceae</taxon>
        <taxon>Parmales</taxon>
        <taxon>Triparmaceae</taxon>
        <taxon>Tetraparma</taxon>
    </lineage>
</organism>
<dbReference type="Gene3D" id="1.25.40.20">
    <property type="entry name" value="Ankyrin repeat-containing domain"/>
    <property type="match status" value="1"/>
</dbReference>
<keyword evidence="3" id="KW-1185">Reference proteome</keyword>
<evidence type="ECO:0000256" key="1">
    <source>
        <dbReference type="SAM" id="MobiDB-lite"/>
    </source>
</evidence>
<name>A0ABQ6MJZ0_9STRA</name>
<protein>
    <recommendedName>
        <fullName evidence="4">ANK_REP_REGION domain-containing protein</fullName>
    </recommendedName>
</protein>
<dbReference type="InterPro" id="IPR036770">
    <property type="entry name" value="Ankyrin_rpt-contain_sf"/>
</dbReference>
<reference evidence="2 3" key="1">
    <citation type="journal article" date="2023" name="Commun. Biol.">
        <title>Genome analysis of Parmales, the sister group of diatoms, reveals the evolutionary specialization of diatoms from phago-mixotrophs to photoautotrophs.</title>
        <authorList>
            <person name="Ban H."/>
            <person name="Sato S."/>
            <person name="Yoshikawa S."/>
            <person name="Yamada K."/>
            <person name="Nakamura Y."/>
            <person name="Ichinomiya M."/>
            <person name="Sato N."/>
            <person name="Blanc-Mathieu R."/>
            <person name="Endo H."/>
            <person name="Kuwata A."/>
            <person name="Ogata H."/>
        </authorList>
    </citation>
    <scope>NUCLEOTIDE SEQUENCE [LARGE SCALE GENOMIC DNA]</scope>
</reference>
<dbReference type="EMBL" id="BRYB01002941">
    <property type="protein sequence ID" value="GMI27837.1"/>
    <property type="molecule type" value="Genomic_DNA"/>
</dbReference>
<dbReference type="Proteomes" id="UP001165060">
    <property type="component" value="Unassembled WGS sequence"/>
</dbReference>
<dbReference type="SUPFAM" id="SSF48403">
    <property type="entry name" value="Ankyrin repeat"/>
    <property type="match status" value="1"/>
</dbReference>
<evidence type="ECO:0008006" key="4">
    <source>
        <dbReference type="Google" id="ProtNLM"/>
    </source>
</evidence>
<feature type="region of interest" description="Disordered" evidence="1">
    <location>
        <begin position="1"/>
        <end position="26"/>
    </location>
</feature>
<evidence type="ECO:0000313" key="2">
    <source>
        <dbReference type="EMBL" id="GMI27837.1"/>
    </source>
</evidence>
<sequence length="432" mass="43402">SLPPFPRRTRAKPPAPPKPLSGRQSLSSAAAASLAAGVTATFASHLSAADAPPALQSLLSAVPADSPGARLTSLVLLLLASNAAYARRRRPAAAGSPAAASAPPQPAGHAGRYARASLAASLEALRALKRLRRSSPPRAAAGLRELNRGRLLLLAAGNEWGAVLRFLNGADGARAPDLPHPLLRVGEFGDLAGDGADGRFLRGGVDYSLPVHLRGGVDVDELGEDPSSLAPEEEGEEGGGSEEEGGGGSSDDDDASTGSSGWGDYPATSPPFTAAGAPHTSALHLACQLGHLETVLALVAGPHEAGEPLPRGGAGGIAPSLFDGGCADPDKPDPAGWTAAHHAVVAPRNGGEILRALAAAGASLGLEAESGYTPFALGERLGAGPEVLEALRELGADSHFDAGATRSFLESNVAEALEGGLDYMKATFSGAN</sequence>
<feature type="compositionally biased region" description="Acidic residues" evidence="1">
    <location>
        <begin position="231"/>
        <end position="255"/>
    </location>
</feature>
<comment type="caution">
    <text evidence="2">The sequence shown here is derived from an EMBL/GenBank/DDBJ whole genome shotgun (WGS) entry which is preliminary data.</text>
</comment>
<feature type="non-terminal residue" evidence="2">
    <location>
        <position position="1"/>
    </location>
</feature>
<accession>A0ABQ6MJZ0</accession>